<dbReference type="SMART" id="SM00729">
    <property type="entry name" value="Elp3"/>
    <property type="match status" value="1"/>
</dbReference>
<proteinExistence type="predicted"/>
<evidence type="ECO:0000256" key="1">
    <source>
        <dbReference type="ARBA" id="ARBA00001966"/>
    </source>
</evidence>
<accession>A0A1M7IVL2</accession>
<dbReference type="InterPro" id="IPR058240">
    <property type="entry name" value="rSAM_sf"/>
</dbReference>
<dbReference type="GO" id="GO:0005829">
    <property type="term" value="C:cytosol"/>
    <property type="evidence" value="ECO:0007669"/>
    <property type="project" value="TreeGrafter"/>
</dbReference>
<reference evidence="8" key="1">
    <citation type="submission" date="2016-11" db="EMBL/GenBank/DDBJ databases">
        <authorList>
            <person name="Varghese N."/>
            <person name="Submissions S."/>
        </authorList>
    </citation>
    <scope>NUCLEOTIDE SEQUENCE [LARGE SCALE GENOMIC DNA]</scope>
    <source>
        <strain evidence="8">CGMCC 1.2749</strain>
    </source>
</reference>
<evidence type="ECO:0000256" key="5">
    <source>
        <dbReference type="ARBA" id="ARBA00023014"/>
    </source>
</evidence>
<feature type="domain" description="Radical SAM core" evidence="6">
    <location>
        <begin position="397"/>
        <end position="613"/>
    </location>
</feature>
<dbReference type="SFLD" id="SFLDG01082">
    <property type="entry name" value="B12-binding_domain_containing"/>
    <property type="match status" value="1"/>
</dbReference>
<keyword evidence="5" id="KW-0411">Iron-sulfur</keyword>
<evidence type="ECO:0000256" key="2">
    <source>
        <dbReference type="ARBA" id="ARBA00022691"/>
    </source>
</evidence>
<dbReference type="Proteomes" id="UP000184092">
    <property type="component" value="Unassembled WGS sequence"/>
</dbReference>
<evidence type="ECO:0000259" key="6">
    <source>
        <dbReference type="PROSITE" id="PS51918"/>
    </source>
</evidence>
<dbReference type="GO" id="GO:0051536">
    <property type="term" value="F:iron-sulfur cluster binding"/>
    <property type="evidence" value="ECO:0007669"/>
    <property type="project" value="UniProtKB-KW"/>
</dbReference>
<evidence type="ECO:0000256" key="3">
    <source>
        <dbReference type="ARBA" id="ARBA00022723"/>
    </source>
</evidence>
<keyword evidence="3" id="KW-0479">Metal-binding</keyword>
<keyword evidence="4" id="KW-0408">Iron</keyword>
<protein>
    <submittedName>
        <fullName evidence="7">Radical SAM superfamily enzyme YgiQ, UPF0313 family</fullName>
    </submittedName>
</protein>
<dbReference type="Gene3D" id="3.80.30.20">
    <property type="entry name" value="tm_1862 like domain"/>
    <property type="match status" value="1"/>
</dbReference>
<keyword evidence="8" id="KW-1185">Reference proteome</keyword>
<dbReference type="STRING" id="178356.SAMN05216269_104234"/>
<dbReference type="SFLD" id="SFLDS00029">
    <property type="entry name" value="Radical_SAM"/>
    <property type="match status" value="1"/>
</dbReference>
<dbReference type="AlphaFoldDB" id="A0A1M7IVL2"/>
<dbReference type="Pfam" id="PF04055">
    <property type="entry name" value="Radical_SAM"/>
    <property type="match status" value="1"/>
</dbReference>
<dbReference type="InterPro" id="IPR051198">
    <property type="entry name" value="BchE-like"/>
</dbReference>
<comment type="cofactor">
    <cofactor evidence="1">
        <name>[4Fe-4S] cluster</name>
        <dbReference type="ChEBI" id="CHEBI:49883"/>
    </cofactor>
</comment>
<dbReference type="SUPFAM" id="SSF102114">
    <property type="entry name" value="Radical SAM enzymes"/>
    <property type="match status" value="1"/>
</dbReference>
<dbReference type="GO" id="GO:0046872">
    <property type="term" value="F:metal ion binding"/>
    <property type="evidence" value="ECO:0007669"/>
    <property type="project" value="UniProtKB-KW"/>
</dbReference>
<dbReference type="Gene3D" id="3.40.50.280">
    <property type="entry name" value="Cobalamin-binding domain"/>
    <property type="match status" value="1"/>
</dbReference>
<evidence type="ECO:0000256" key="4">
    <source>
        <dbReference type="ARBA" id="ARBA00023004"/>
    </source>
</evidence>
<dbReference type="InterPro" id="IPR023404">
    <property type="entry name" value="rSAM_horseshoe"/>
</dbReference>
<dbReference type="PANTHER" id="PTHR43409:SF7">
    <property type="entry name" value="BLL1977 PROTEIN"/>
    <property type="match status" value="1"/>
</dbReference>
<dbReference type="PROSITE" id="PS51918">
    <property type="entry name" value="RADICAL_SAM"/>
    <property type="match status" value="1"/>
</dbReference>
<dbReference type="InterPro" id="IPR006638">
    <property type="entry name" value="Elp3/MiaA/NifB-like_rSAM"/>
</dbReference>
<sequence length="785" mass="90471">MTIVNVTKYVQITQTFNYRYRFVFEVKFGIRIVDHLFLKRTELSLIFAPKLFLLKTKLFLITPPFTQLNTPYPATAYIKGFLNTKNIESVQADLGIEVILKLFSKEGLQSLFEVASLKFNAGEISDNSKRIYALQDEYIKTIDPVIAFLQGKNPTLALQICQEDFLPEASRFAQLEELDWAFGTMGTQDKAKHLATLYLEDISDFIVECVDANFGFSRYAERLGRSANSFDELYQALQQEPTYIDGILLSILKERIETIEPTLFLISVPFPGNLYSAFRSAQWVKKHYPNIKISMGGGFPNTELRSLSDARVFEFIDYITLDDGEMPIEELIYNIENPDHNSYKRTFLLEEGKVVYKNNSLKHDYKQSQVGTPDYSDLLLDKYISVIEIVNPMHRMWSDGRWNKLTMAHGCYWGKCTFCDISLDYIKIYEPVAANLLCDRMEEMIAQTGENGFHFVDEAAPPALMRALALEILRRKLAVTWWTNIRFEKSFTKDLCLLLKASGCIAVSGGLEVASDRLLKLIDKGVTVEQVAKVTRNFTEAGVMVHAYLMYGYPTQTIQETVDSLEMVRQLFEVGVLQSGFWHQFAMTAHSPVGLYPEKFGVVKETEVIGTFANNDINYIDSTGIDHDKFSFGLKKSLFNFMHGICFDYELQDWFEFKIPKTKIFPDFIFDALQEENDLNSKPTAKIVWLGGKPFVEHFTKSKKGNSWEMMTMTFHDKKESFKIQTNKQEGEWLVEMLLKISVSNTKIYTFQEIKTDFEIQSEDFELFWYSKPIKTLREFGLLVL</sequence>
<dbReference type="EMBL" id="FRCL01000004">
    <property type="protein sequence ID" value="SHM44782.1"/>
    <property type="molecule type" value="Genomic_DNA"/>
</dbReference>
<name>A0A1M7IVL2_9FLAO</name>
<dbReference type="InterPro" id="IPR007197">
    <property type="entry name" value="rSAM"/>
</dbReference>
<dbReference type="PANTHER" id="PTHR43409">
    <property type="entry name" value="ANAEROBIC MAGNESIUM-PROTOPORPHYRIN IX MONOMETHYL ESTER CYCLASE-RELATED"/>
    <property type="match status" value="1"/>
</dbReference>
<gene>
    <name evidence="7" type="ORF">SAMN05216269_104234</name>
</gene>
<evidence type="ECO:0000313" key="8">
    <source>
        <dbReference type="Proteomes" id="UP000184092"/>
    </source>
</evidence>
<organism evidence="7 8">
    <name type="scientific">Flavobacterium xinjiangense</name>
    <dbReference type="NCBI Taxonomy" id="178356"/>
    <lineage>
        <taxon>Bacteria</taxon>
        <taxon>Pseudomonadati</taxon>
        <taxon>Bacteroidota</taxon>
        <taxon>Flavobacteriia</taxon>
        <taxon>Flavobacteriales</taxon>
        <taxon>Flavobacteriaceae</taxon>
        <taxon>Flavobacterium</taxon>
    </lineage>
</organism>
<dbReference type="GO" id="GO:0003824">
    <property type="term" value="F:catalytic activity"/>
    <property type="evidence" value="ECO:0007669"/>
    <property type="project" value="InterPro"/>
</dbReference>
<keyword evidence="2" id="KW-0949">S-adenosyl-L-methionine</keyword>
<evidence type="ECO:0000313" key="7">
    <source>
        <dbReference type="EMBL" id="SHM44782.1"/>
    </source>
</evidence>